<accession>A0A6G3GGU5</accession>
<evidence type="ECO:0000313" key="1">
    <source>
        <dbReference type="EMBL" id="MDN3193314.1"/>
    </source>
</evidence>
<dbReference type="Proteomes" id="UP000244140">
    <property type="component" value="Unassembled WGS sequence"/>
</dbReference>
<reference evidence="1" key="3">
    <citation type="submission" date="2023-03" db="EMBL/GenBank/DDBJ databases">
        <authorList>
            <person name="Zajac M."/>
            <person name="Kwit R."/>
            <person name="Wasyl D."/>
        </authorList>
    </citation>
    <scope>NUCLEOTIDE SEQUENCE</scope>
    <source>
        <strain evidence="1">691B_2</strain>
    </source>
</reference>
<name>A0A6G3GGU5_ENTFL</name>
<organism evidence="2 3">
    <name type="scientific">Enterococcus faecalis</name>
    <name type="common">Streptococcus faecalis</name>
    <dbReference type="NCBI Taxonomy" id="1351"/>
    <lineage>
        <taxon>Bacteria</taxon>
        <taxon>Bacillati</taxon>
        <taxon>Bacillota</taxon>
        <taxon>Bacilli</taxon>
        <taxon>Lactobacillales</taxon>
        <taxon>Enterococcaceae</taxon>
        <taxon>Enterococcus</taxon>
    </lineage>
</organism>
<dbReference type="RefSeq" id="WP_002365191.1">
    <property type="nucleotide sequence ID" value="NZ_BJTH01000032.1"/>
</dbReference>
<protein>
    <submittedName>
        <fullName evidence="2">DUF3173 domain-containing protein</fullName>
    </submittedName>
</protein>
<dbReference type="InterPro" id="IPR021512">
    <property type="entry name" value="DUF3173"/>
</dbReference>
<gene>
    <name evidence="2" type="ORF">DAI13_14255</name>
    <name evidence="1" type="ORF">P0E79_12530</name>
</gene>
<reference evidence="2 3" key="1">
    <citation type="submission" date="2018-04" db="EMBL/GenBank/DDBJ databases">
        <authorList>
            <person name="Van Tyne D."/>
        </authorList>
    </citation>
    <scope>NUCLEOTIDE SEQUENCE [LARGE SCALE GENOMIC DNA]</scope>
    <source>
        <strain evidence="2 3">B2535</strain>
    </source>
</reference>
<dbReference type="Pfam" id="PF11372">
    <property type="entry name" value="DUF3173"/>
    <property type="match status" value="1"/>
</dbReference>
<reference evidence="1" key="2">
    <citation type="journal article" date="2023" name="Pathogens">
        <title>Prevalence of Enterococcus spp. and the Whole-Genome Characteristics of Enterococcus faecium and Enterococcus faecalis Strains Isolated from Free-Living Birds in Poland.</title>
        <authorList>
            <person name="Kwit R."/>
            <person name="Zajac M."/>
            <person name="Smialowska-Weglinska A."/>
            <person name="Skarzynska M."/>
            <person name="Bomba A."/>
            <person name="Lalak A."/>
            <person name="Skrzypiec E."/>
            <person name="Wojdat D."/>
            <person name="Koza W."/>
            <person name="Mikos-Wojewoda E."/>
            <person name="Pasim P."/>
            <person name="Skora M."/>
            <person name="Polak M."/>
            <person name="Wiacek J."/>
            <person name="Wasyl D."/>
        </authorList>
    </citation>
    <scope>NUCLEOTIDE SEQUENCE</scope>
    <source>
        <strain evidence="1">691B_2</strain>
    </source>
</reference>
<dbReference type="EMBL" id="JAREWH010000015">
    <property type="protein sequence ID" value="MDN3193314.1"/>
    <property type="molecule type" value="Genomic_DNA"/>
</dbReference>
<dbReference type="EMBL" id="PZZH01000001">
    <property type="protein sequence ID" value="PTN78858.1"/>
    <property type="molecule type" value="Genomic_DNA"/>
</dbReference>
<comment type="caution">
    <text evidence="2">The sequence shown here is derived from an EMBL/GenBank/DDBJ whole genome shotgun (WGS) entry which is preliminary data.</text>
</comment>
<evidence type="ECO:0000313" key="3">
    <source>
        <dbReference type="Proteomes" id="UP000244140"/>
    </source>
</evidence>
<evidence type="ECO:0000313" key="2">
    <source>
        <dbReference type="EMBL" id="PTN78858.1"/>
    </source>
</evidence>
<dbReference type="Proteomes" id="UP001173174">
    <property type="component" value="Unassembled WGS sequence"/>
</dbReference>
<dbReference type="AlphaFoldDB" id="A0A6G3GGU5"/>
<sequence length="74" mass="8168">MVLLMLSTVTKKDIISLGFSPYQSQRVIREAKALLVERGCHFYSGKKISCVPVSVVEEILGIEVNKGGKDIKCL</sequence>
<proteinExistence type="predicted"/>